<evidence type="ECO:0008006" key="6">
    <source>
        <dbReference type="Google" id="ProtNLM"/>
    </source>
</evidence>
<evidence type="ECO:0000256" key="3">
    <source>
        <dbReference type="ARBA" id="ARBA00022679"/>
    </source>
</evidence>
<dbReference type="Proteomes" id="UP001412067">
    <property type="component" value="Unassembled WGS sequence"/>
</dbReference>
<accession>A0ABR2LN80</accession>
<dbReference type="Gene3D" id="3.40.50.150">
    <property type="entry name" value="Vaccinia Virus protein VP39"/>
    <property type="match status" value="1"/>
</dbReference>
<name>A0ABR2LN80_9ASPA</name>
<dbReference type="PANTHER" id="PTHR12176">
    <property type="entry name" value="SAM-DEPENDENT METHYLTRANSFERASE SUPERFAMILY PROTEIN"/>
    <property type="match status" value="1"/>
</dbReference>
<keyword evidence="2" id="KW-0489">Methyltransferase</keyword>
<evidence type="ECO:0000313" key="4">
    <source>
        <dbReference type="EMBL" id="KAK8945710.1"/>
    </source>
</evidence>
<keyword evidence="5" id="KW-1185">Reference proteome</keyword>
<evidence type="ECO:0000313" key="5">
    <source>
        <dbReference type="Proteomes" id="UP001412067"/>
    </source>
</evidence>
<sequence>METILSCQFRFLAPSQEPKPITAIRSRPSKTPARCLPLLAKSKRAAQDSVNGEDEYGIPANQVKTLAKFKSRHNHIRVLQVSRRADHPLAGSRLLLLDRPGNIHSISFLLHPFTSSYFDVFATLPPLLPPGPIALLGFGAGSAARVLLHIYPDIEIHGWEIDPSVIAVAREFFGLEKLEKQHRVNLSVHVGDALDETAGGERFAGIFVDLFQKGSLLPELQDPETWSNLRRSLKKGGRVMANCGGKCVEAEDSRRDGETVMQETVKSMRSAFGAAAEDVFVLMLEYGESEGCVAMTGPWPKDTEKWKLALPMPLRGYVDRWKPFTG</sequence>
<keyword evidence="3" id="KW-0808">Transferase</keyword>
<dbReference type="PANTHER" id="PTHR12176:SF77">
    <property type="entry name" value="S-ADENOSYL-L-METHIONINE-DEPENDENT METHYLTRANSFERASES SUPERFAMILY PROTEIN"/>
    <property type="match status" value="1"/>
</dbReference>
<proteinExistence type="inferred from homology"/>
<gene>
    <name evidence="4" type="ORF">KSP40_PGU001852</name>
</gene>
<evidence type="ECO:0000256" key="2">
    <source>
        <dbReference type="ARBA" id="ARBA00022603"/>
    </source>
</evidence>
<reference evidence="4 5" key="1">
    <citation type="journal article" date="2022" name="Nat. Plants">
        <title>Genomes of leafy and leafless Platanthera orchids illuminate the evolution of mycoheterotrophy.</title>
        <authorList>
            <person name="Li M.H."/>
            <person name="Liu K.W."/>
            <person name="Li Z."/>
            <person name="Lu H.C."/>
            <person name="Ye Q.L."/>
            <person name="Zhang D."/>
            <person name="Wang J.Y."/>
            <person name="Li Y.F."/>
            <person name="Zhong Z.M."/>
            <person name="Liu X."/>
            <person name="Yu X."/>
            <person name="Liu D.K."/>
            <person name="Tu X.D."/>
            <person name="Liu B."/>
            <person name="Hao Y."/>
            <person name="Liao X.Y."/>
            <person name="Jiang Y.T."/>
            <person name="Sun W.H."/>
            <person name="Chen J."/>
            <person name="Chen Y.Q."/>
            <person name="Ai Y."/>
            <person name="Zhai J.W."/>
            <person name="Wu S.S."/>
            <person name="Zhou Z."/>
            <person name="Hsiao Y.Y."/>
            <person name="Wu W.L."/>
            <person name="Chen Y.Y."/>
            <person name="Lin Y.F."/>
            <person name="Hsu J.L."/>
            <person name="Li C.Y."/>
            <person name="Wang Z.W."/>
            <person name="Zhao X."/>
            <person name="Zhong W.Y."/>
            <person name="Ma X.K."/>
            <person name="Ma L."/>
            <person name="Huang J."/>
            <person name="Chen G.Z."/>
            <person name="Huang M.Z."/>
            <person name="Huang L."/>
            <person name="Peng D.H."/>
            <person name="Luo Y.B."/>
            <person name="Zou S.Q."/>
            <person name="Chen S.P."/>
            <person name="Lan S."/>
            <person name="Tsai W.C."/>
            <person name="Van de Peer Y."/>
            <person name="Liu Z.J."/>
        </authorList>
    </citation>
    <scope>NUCLEOTIDE SEQUENCE [LARGE SCALE GENOMIC DNA]</scope>
    <source>
        <strain evidence="4">Lor288</strain>
    </source>
</reference>
<comment type="similarity">
    <text evidence="1">Belongs to the methyltransferase superfamily.</text>
</comment>
<dbReference type="InterPro" id="IPR029063">
    <property type="entry name" value="SAM-dependent_MTases_sf"/>
</dbReference>
<dbReference type="InterPro" id="IPR051419">
    <property type="entry name" value="Lys/N-term_MeTrsfase_sf"/>
</dbReference>
<dbReference type="SUPFAM" id="SSF53335">
    <property type="entry name" value="S-adenosyl-L-methionine-dependent methyltransferases"/>
    <property type="match status" value="1"/>
</dbReference>
<organism evidence="4 5">
    <name type="scientific">Platanthera guangdongensis</name>
    <dbReference type="NCBI Taxonomy" id="2320717"/>
    <lineage>
        <taxon>Eukaryota</taxon>
        <taxon>Viridiplantae</taxon>
        <taxon>Streptophyta</taxon>
        <taxon>Embryophyta</taxon>
        <taxon>Tracheophyta</taxon>
        <taxon>Spermatophyta</taxon>
        <taxon>Magnoliopsida</taxon>
        <taxon>Liliopsida</taxon>
        <taxon>Asparagales</taxon>
        <taxon>Orchidaceae</taxon>
        <taxon>Orchidoideae</taxon>
        <taxon>Orchideae</taxon>
        <taxon>Orchidinae</taxon>
        <taxon>Platanthera</taxon>
    </lineage>
</organism>
<dbReference type="CDD" id="cd02440">
    <property type="entry name" value="AdoMet_MTases"/>
    <property type="match status" value="1"/>
</dbReference>
<comment type="caution">
    <text evidence="4">The sequence shown here is derived from an EMBL/GenBank/DDBJ whole genome shotgun (WGS) entry which is preliminary data.</text>
</comment>
<evidence type="ECO:0000256" key="1">
    <source>
        <dbReference type="ARBA" id="ARBA00008361"/>
    </source>
</evidence>
<dbReference type="EMBL" id="JBBWWR010000017">
    <property type="protein sequence ID" value="KAK8945710.1"/>
    <property type="molecule type" value="Genomic_DNA"/>
</dbReference>
<protein>
    <recommendedName>
        <fullName evidence="6">S-adenosyl-L-methionine-dependent methyltransferase</fullName>
    </recommendedName>
</protein>